<dbReference type="RefSeq" id="WP_327606594.1">
    <property type="nucleotide sequence ID" value="NZ_JARZFX010000002.1"/>
</dbReference>
<protein>
    <submittedName>
        <fullName evidence="1">Uncharacterized protein</fullName>
    </submittedName>
</protein>
<dbReference type="EMBL" id="JARZFX010000002">
    <property type="protein sequence ID" value="MEC5423025.1"/>
    <property type="molecule type" value="Genomic_DNA"/>
</dbReference>
<dbReference type="Proteomes" id="UP001335737">
    <property type="component" value="Unassembled WGS sequence"/>
</dbReference>
<organism evidence="1 2">
    <name type="scientific">Virgibacillus tibetensis</name>
    <dbReference type="NCBI Taxonomy" id="3042313"/>
    <lineage>
        <taxon>Bacteria</taxon>
        <taxon>Bacillati</taxon>
        <taxon>Bacillota</taxon>
        <taxon>Bacilli</taxon>
        <taxon>Bacillales</taxon>
        <taxon>Bacillaceae</taxon>
        <taxon>Virgibacillus</taxon>
    </lineage>
</organism>
<proteinExistence type="predicted"/>
<keyword evidence="2" id="KW-1185">Reference proteome</keyword>
<name>A0ABU6KCZ5_9BACI</name>
<comment type="caution">
    <text evidence="1">The sequence shown here is derived from an EMBL/GenBank/DDBJ whole genome shotgun (WGS) entry which is preliminary data.</text>
</comment>
<evidence type="ECO:0000313" key="2">
    <source>
        <dbReference type="Proteomes" id="UP001335737"/>
    </source>
</evidence>
<evidence type="ECO:0000313" key="1">
    <source>
        <dbReference type="EMBL" id="MEC5423025.1"/>
    </source>
</evidence>
<reference evidence="1 2" key="1">
    <citation type="journal article" date="2024" name="Int. J. Syst. Evol. Microbiol.">
        <title>Virgibacillus tibetensis sp. nov., isolated from salt lake on the Tibetan Plateau of China.</title>
        <authorList>
            <person name="Phurbu D."/>
            <person name="Liu Z.-X."/>
            <person name="Wang R."/>
            <person name="Zheng Y.-Y."/>
            <person name="Liu H.-C."/>
            <person name="Zhou Y.-G."/>
            <person name="Yu Y.-J."/>
            <person name="Li A.-H."/>
        </authorList>
    </citation>
    <scope>NUCLEOTIDE SEQUENCE [LARGE SCALE GENOMIC DNA]</scope>
    <source>
        <strain evidence="1 2">C22-A2</strain>
    </source>
</reference>
<accession>A0ABU6KCZ5</accession>
<sequence>MIRTYQLNTRDIEPAMDLHQKLLGVSSKFKKLSSKKDEDVDEKVS</sequence>
<gene>
    <name evidence="1" type="ORF">QGM71_05865</name>
</gene>